<protein>
    <submittedName>
        <fullName evidence="2">Uncharacterized protein</fullName>
    </submittedName>
</protein>
<comment type="caution">
    <text evidence="2">The sequence shown here is derived from an EMBL/GenBank/DDBJ whole genome shotgun (WGS) entry which is preliminary data.</text>
</comment>
<dbReference type="EMBL" id="ABSU01000002">
    <property type="protein sequence ID" value="EFE36199.1"/>
    <property type="molecule type" value="Genomic_DNA"/>
</dbReference>
<feature type="compositionally biased region" description="Polar residues" evidence="1">
    <location>
        <begin position="34"/>
        <end position="44"/>
    </location>
</feature>
<proteinExistence type="predicted"/>
<dbReference type="KEGG" id="abe:ARB_05137"/>
<dbReference type="RefSeq" id="XP_003016844.1">
    <property type="nucleotide sequence ID" value="XM_003016798.1"/>
</dbReference>
<reference evidence="3" key="1">
    <citation type="journal article" date="2011" name="Genome Biol.">
        <title>Comparative and functional genomics provide insights into the pathogenicity of dermatophytic fungi.</title>
        <authorList>
            <person name="Burmester A."/>
            <person name="Shelest E."/>
            <person name="Gloeckner G."/>
            <person name="Heddergott C."/>
            <person name="Schindler S."/>
            <person name="Staib P."/>
            <person name="Heidel A."/>
            <person name="Felder M."/>
            <person name="Petzold A."/>
            <person name="Szafranski K."/>
            <person name="Feuermann M."/>
            <person name="Pedruzzi I."/>
            <person name="Priebe S."/>
            <person name="Groth M."/>
            <person name="Winkler R."/>
            <person name="Li W."/>
            <person name="Kniemeyer O."/>
            <person name="Schroeckh V."/>
            <person name="Hertweck C."/>
            <person name="Hube B."/>
            <person name="White T.C."/>
            <person name="Platzer M."/>
            <person name="Guthke R."/>
            <person name="Heitman J."/>
            <person name="Woestemeyer J."/>
            <person name="Zipfel P.F."/>
            <person name="Monod M."/>
            <person name="Brakhage A.A."/>
        </authorList>
    </citation>
    <scope>NUCLEOTIDE SEQUENCE [LARGE SCALE GENOMIC DNA]</scope>
    <source>
        <strain evidence="3">ATCC MYA-4681 / CBS 112371</strain>
    </source>
</reference>
<dbReference type="eggNOG" id="ENOG502RQX4">
    <property type="taxonomic scope" value="Eukaryota"/>
</dbReference>
<organism evidence="2 3">
    <name type="scientific">Arthroderma benhamiae (strain ATCC MYA-4681 / CBS 112371)</name>
    <name type="common">Trichophyton mentagrophytes</name>
    <dbReference type="NCBI Taxonomy" id="663331"/>
    <lineage>
        <taxon>Eukaryota</taxon>
        <taxon>Fungi</taxon>
        <taxon>Dikarya</taxon>
        <taxon>Ascomycota</taxon>
        <taxon>Pezizomycotina</taxon>
        <taxon>Eurotiomycetes</taxon>
        <taxon>Eurotiomycetidae</taxon>
        <taxon>Onygenales</taxon>
        <taxon>Arthrodermataceae</taxon>
        <taxon>Trichophyton</taxon>
    </lineage>
</organism>
<accession>D4ALE0</accession>
<evidence type="ECO:0000256" key="1">
    <source>
        <dbReference type="SAM" id="MobiDB-lite"/>
    </source>
</evidence>
<gene>
    <name evidence="2" type="ORF">ARB_05137</name>
</gene>
<dbReference type="Proteomes" id="UP000008866">
    <property type="component" value="Unassembled WGS sequence"/>
</dbReference>
<feature type="region of interest" description="Disordered" evidence="1">
    <location>
        <begin position="1"/>
        <end position="44"/>
    </location>
</feature>
<dbReference type="GeneID" id="9526321"/>
<dbReference type="AlphaFoldDB" id="D4ALE0"/>
<evidence type="ECO:0000313" key="2">
    <source>
        <dbReference type="EMBL" id="EFE36199.1"/>
    </source>
</evidence>
<dbReference type="HOGENOM" id="CLU_1547164_0_0_1"/>
<keyword evidence="3" id="KW-1185">Reference proteome</keyword>
<sequence length="173" mass="18785">MGTVLDILPQIPAADPQDGDGDGSSSDSQLGVEAQTQPQPEPTSQLFTAGRLLVFSPLKVRLNPSAGWTFAGELPPFHARASLDPPDRKIYDNYLLRDKKRRTVPEEFVVFGPEYETVESRKKAALELLWNGQGPGGHPRARADGALPAAAQLDFSILDFSSSQLSFFFASSL</sequence>
<name>D4ALE0_ARTBC</name>
<evidence type="ECO:0000313" key="3">
    <source>
        <dbReference type="Proteomes" id="UP000008866"/>
    </source>
</evidence>